<protein>
    <recommendedName>
        <fullName evidence="2">Acyltransferase 3 domain-containing protein</fullName>
    </recommendedName>
</protein>
<sequence length="162" mass="18542">MDFGGKSLGRFFVLFLLGFFILSDASIETLLEKRRWPLFFSFVLLTAVKLGSYFAFQFRDGIAVGVLDAMVMWVAILAFLGMAKRYFNQSAPLFRRLSKASFGIYLLHQSCLVTVGYYVLRTVQGAYLQFLLILLGSAALTFALYTLLWVLPARLWARYYRP</sequence>
<keyword evidence="1" id="KW-0812">Transmembrane</keyword>
<dbReference type="InterPro" id="IPR050623">
    <property type="entry name" value="Glucan_succinyl_AcylTrfase"/>
</dbReference>
<organism evidence="3">
    <name type="scientific">bioreactor metagenome</name>
    <dbReference type="NCBI Taxonomy" id="1076179"/>
    <lineage>
        <taxon>unclassified sequences</taxon>
        <taxon>metagenomes</taxon>
        <taxon>ecological metagenomes</taxon>
    </lineage>
</organism>
<keyword evidence="1" id="KW-1133">Transmembrane helix</keyword>
<feature type="transmembrane region" description="Helical" evidence="1">
    <location>
        <begin position="12"/>
        <end position="31"/>
    </location>
</feature>
<feature type="transmembrane region" description="Helical" evidence="1">
    <location>
        <begin position="102"/>
        <end position="120"/>
    </location>
</feature>
<feature type="transmembrane region" description="Helical" evidence="1">
    <location>
        <begin position="126"/>
        <end position="151"/>
    </location>
</feature>
<evidence type="ECO:0000259" key="2">
    <source>
        <dbReference type="Pfam" id="PF01757"/>
    </source>
</evidence>
<dbReference type="PANTHER" id="PTHR36927">
    <property type="entry name" value="BLR4337 PROTEIN"/>
    <property type="match status" value="1"/>
</dbReference>
<evidence type="ECO:0000256" key="1">
    <source>
        <dbReference type="SAM" id="Phobius"/>
    </source>
</evidence>
<name>A0A645IGF7_9ZZZZ</name>
<feature type="transmembrane region" description="Helical" evidence="1">
    <location>
        <begin position="38"/>
        <end position="56"/>
    </location>
</feature>
<gene>
    <name evidence="3" type="ORF">SDC9_197991</name>
</gene>
<dbReference type="EMBL" id="VSSQ01114481">
    <property type="protein sequence ID" value="MPN50365.1"/>
    <property type="molecule type" value="Genomic_DNA"/>
</dbReference>
<dbReference type="InterPro" id="IPR002656">
    <property type="entry name" value="Acyl_transf_3_dom"/>
</dbReference>
<dbReference type="AlphaFoldDB" id="A0A645IGF7"/>
<dbReference type="GO" id="GO:0016747">
    <property type="term" value="F:acyltransferase activity, transferring groups other than amino-acyl groups"/>
    <property type="evidence" value="ECO:0007669"/>
    <property type="project" value="InterPro"/>
</dbReference>
<evidence type="ECO:0000313" key="3">
    <source>
        <dbReference type="EMBL" id="MPN50365.1"/>
    </source>
</evidence>
<reference evidence="3" key="1">
    <citation type="submission" date="2019-08" db="EMBL/GenBank/DDBJ databases">
        <authorList>
            <person name="Kucharzyk K."/>
            <person name="Murdoch R.W."/>
            <person name="Higgins S."/>
            <person name="Loffler F."/>
        </authorList>
    </citation>
    <scope>NUCLEOTIDE SEQUENCE</scope>
</reference>
<dbReference type="Pfam" id="PF01757">
    <property type="entry name" value="Acyl_transf_3"/>
    <property type="match status" value="1"/>
</dbReference>
<comment type="caution">
    <text evidence="3">The sequence shown here is derived from an EMBL/GenBank/DDBJ whole genome shotgun (WGS) entry which is preliminary data.</text>
</comment>
<feature type="transmembrane region" description="Helical" evidence="1">
    <location>
        <begin position="62"/>
        <end position="81"/>
    </location>
</feature>
<feature type="domain" description="Acyltransferase 3" evidence="2">
    <location>
        <begin position="12"/>
        <end position="145"/>
    </location>
</feature>
<proteinExistence type="predicted"/>
<dbReference type="PANTHER" id="PTHR36927:SF3">
    <property type="entry name" value="GLUCANS BIOSYNTHESIS PROTEIN C"/>
    <property type="match status" value="1"/>
</dbReference>
<keyword evidence="1" id="KW-0472">Membrane</keyword>
<accession>A0A645IGF7</accession>